<dbReference type="OrthoDB" id="9153660at2"/>
<reference evidence="3 4" key="1">
    <citation type="submission" date="2016-10" db="EMBL/GenBank/DDBJ databases">
        <authorList>
            <person name="de Groot N.N."/>
        </authorList>
    </citation>
    <scope>NUCLEOTIDE SEQUENCE [LARGE SCALE GENOMIC DNA]</scope>
    <source>
        <strain evidence="3 4">ATCC 700224</strain>
    </source>
</reference>
<evidence type="ECO:0000256" key="1">
    <source>
        <dbReference type="SAM" id="MobiDB-lite"/>
    </source>
</evidence>
<sequence length="158" mass="15484">MNRKGTKPMAEGKPGAAALSNTQLADRLKMAAALDPFLQGVQSGAQQARGSTLQTGHRQPGGPVTPGQAGAAREAPRGGGFRTSTGYDLSGVAAHSGGQAAQAANSLGAAAFSSGGHATFGSGTFNPGSHAGQALVAHELAHVMQQGRTGGGRGAGSR</sequence>
<protein>
    <recommendedName>
        <fullName evidence="2">eCIS core domain-containing protein</fullName>
    </recommendedName>
</protein>
<dbReference type="AlphaFoldDB" id="A0A1G7FI05"/>
<dbReference type="EMBL" id="FNAP01000011">
    <property type="protein sequence ID" value="SDE75175.1"/>
    <property type="molecule type" value="Genomic_DNA"/>
</dbReference>
<dbReference type="STRING" id="69960.SAMN05421720_11166"/>
<feature type="compositionally biased region" description="Polar residues" evidence="1">
    <location>
        <begin position="42"/>
        <end position="57"/>
    </location>
</feature>
<dbReference type="Proteomes" id="UP000199412">
    <property type="component" value="Unassembled WGS sequence"/>
</dbReference>
<feature type="region of interest" description="Disordered" evidence="1">
    <location>
        <begin position="42"/>
        <end position="99"/>
    </location>
</feature>
<gene>
    <name evidence="3" type="ORF">SAMN05421720_11166</name>
</gene>
<dbReference type="Pfam" id="PF13699">
    <property type="entry name" value="eCIS_core"/>
    <property type="match status" value="1"/>
</dbReference>
<feature type="compositionally biased region" description="Low complexity" evidence="1">
    <location>
        <begin position="90"/>
        <end position="99"/>
    </location>
</feature>
<feature type="domain" description="eCIS core" evidence="2">
    <location>
        <begin position="83"/>
        <end position="149"/>
    </location>
</feature>
<keyword evidence="4" id="KW-1185">Reference proteome</keyword>
<organism evidence="3 4">
    <name type="scientific">Rhodospira trueperi</name>
    <dbReference type="NCBI Taxonomy" id="69960"/>
    <lineage>
        <taxon>Bacteria</taxon>
        <taxon>Pseudomonadati</taxon>
        <taxon>Pseudomonadota</taxon>
        <taxon>Alphaproteobacteria</taxon>
        <taxon>Rhodospirillales</taxon>
        <taxon>Rhodospirillaceae</taxon>
        <taxon>Rhodospira</taxon>
    </lineage>
</organism>
<evidence type="ECO:0000259" key="2">
    <source>
        <dbReference type="Pfam" id="PF13699"/>
    </source>
</evidence>
<accession>A0A1G7FI05</accession>
<evidence type="ECO:0000313" key="4">
    <source>
        <dbReference type="Proteomes" id="UP000199412"/>
    </source>
</evidence>
<name>A0A1G7FI05_9PROT</name>
<evidence type="ECO:0000313" key="3">
    <source>
        <dbReference type="EMBL" id="SDE75175.1"/>
    </source>
</evidence>
<proteinExistence type="predicted"/>
<dbReference type="InterPro" id="IPR025295">
    <property type="entry name" value="eCIS_core_dom"/>
</dbReference>
<dbReference type="RefSeq" id="WP_092787362.1">
    <property type="nucleotide sequence ID" value="NZ_FNAP01000011.1"/>
</dbReference>